<evidence type="ECO:0000313" key="2">
    <source>
        <dbReference type="Proteomes" id="UP000064893"/>
    </source>
</evidence>
<dbReference type="AlphaFoldDB" id="A0A0S2HX72"/>
<name>A0A0S2HX72_9BACT</name>
<organism evidence="1 2">
    <name type="scientific">Salinivirga cyanobacteriivorans</name>
    <dbReference type="NCBI Taxonomy" id="1307839"/>
    <lineage>
        <taxon>Bacteria</taxon>
        <taxon>Pseudomonadati</taxon>
        <taxon>Bacteroidota</taxon>
        <taxon>Bacteroidia</taxon>
        <taxon>Bacteroidales</taxon>
        <taxon>Salinivirgaceae</taxon>
        <taxon>Salinivirga</taxon>
    </lineage>
</organism>
<proteinExistence type="predicted"/>
<dbReference type="Proteomes" id="UP000064893">
    <property type="component" value="Chromosome"/>
</dbReference>
<evidence type="ECO:0000313" key="1">
    <source>
        <dbReference type="EMBL" id="ALO14632.1"/>
    </source>
</evidence>
<dbReference type="KEGG" id="blq:L21SP5_00965"/>
<dbReference type="EMBL" id="CP013118">
    <property type="protein sequence ID" value="ALO14632.1"/>
    <property type="molecule type" value="Genomic_DNA"/>
</dbReference>
<sequence>MIIFKALITKLQNQKFKNTTTHIFNVISNFKISLNSTEALPESFY</sequence>
<keyword evidence="2" id="KW-1185">Reference proteome</keyword>
<gene>
    <name evidence="1" type="ORF">L21SP5_00965</name>
</gene>
<reference evidence="1 2" key="1">
    <citation type="submission" date="2015-11" db="EMBL/GenBank/DDBJ databases">
        <title>Description and complete genome sequence of a novel strain predominating in hypersaline microbial mats and representing a new family of the Bacteriodetes phylum.</title>
        <authorList>
            <person name="Spring S."/>
            <person name="Bunk B."/>
            <person name="Sproer C."/>
            <person name="Klenk H.-P."/>
        </authorList>
    </citation>
    <scope>NUCLEOTIDE SEQUENCE [LARGE SCALE GENOMIC DNA]</scope>
    <source>
        <strain evidence="1 2">L21-Spi-D4</strain>
    </source>
</reference>
<accession>A0A0S2HX72</accession>
<protein>
    <submittedName>
        <fullName evidence="1">Uncharacterized protein</fullName>
    </submittedName>
</protein>